<accession>A0A8G1EBU7</accession>
<keyword evidence="3" id="KW-0804">Transcription</keyword>
<evidence type="ECO:0000256" key="2">
    <source>
        <dbReference type="ARBA" id="ARBA00023125"/>
    </source>
</evidence>
<keyword evidence="7" id="KW-1185">Reference proteome</keyword>
<dbReference type="Proteomes" id="UP000826300">
    <property type="component" value="Chromosome"/>
</dbReference>
<name>A0A8G1EBU7_9RHOB</name>
<dbReference type="InterPro" id="IPR036271">
    <property type="entry name" value="Tet_transcr_reg_TetR-rel_C_sf"/>
</dbReference>
<protein>
    <submittedName>
        <fullName evidence="6">TetR/AcrR family transcriptional regulator</fullName>
    </submittedName>
</protein>
<evidence type="ECO:0000256" key="3">
    <source>
        <dbReference type="ARBA" id="ARBA00023163"/>
    </source>
</evidence>
<evidence type="ECO:0000256" key="4">
    <source>
        <dbReference type="PROSITE-ProRule" id="PRU00335"/>
    </source>
</evidence>
<dbReference type="GO" id="GO:0003700">
    <property type="term" value="F:DNA-binding transcription factor activity"/>
    <property type="evidence" value="ECO:0007669"/>
    <property type="project" value="TreeGrafter"/>
</dbReference>
<dbReference type="Pfam" id="PF00440">
    <property type="entry name" value="TetR_N"/>
    <property type="match status" value="1"/>
</dbReference>
<dbReference type="PROSITE" id="PS50977">
    <property type="entry name" value="HTH_TETR_2"/>
    <property type="match status" value="1"/>
</dbReference>
<dbReference type="GO" id="GO:0000976">
    <property type="term" value="F:transcription cis-regulatory region binding"/>
    <property type="evidence" value="ECO:0007669"/>
    <property type="project" value="TreeGrafter"/>
</dbReference>
<dbReference type="AlphaFoldDB" id="A0A8G1EBU7"/>
<feature type="DNA-binding region" description="H-T-H motif" evidence="4">
    <location>
        <begin position="35"/>
        <end position="54"/>
    </location>
</feature>
<evidence type="ECO:0000259" key="5">
    <source>
        <dbReference type="PROSITE" id="PS50977"/>
    </source>
</evidence>
<evidence type="ECO:0000313" key="6">
    <source>
        <dbReference type="EMBL" id="QYZ69777.1"/>
    </source>
</evidence>
<dbReference type="KEGG" id="nsm:JO391_19105"/>
<organism evidence="6 7">
    <name type="scientific">Neotabrizicola shimadae</name>
    <dbReference type="NCBI Taxonomy" id="2807096"/>
    <lineage>
        <taxon>Bacteria</taxon>
        <taxon>Pseudomonadati</taxon>
        <taxon>Pseudomonadota</taxon>
        <taxon>Alphaproteobacteria</taxon>
        <taxon>Rhodobacterales</taxon>
        <taxon>Paracoccaceae</taxon>
        <taxon>Neotabrizicola</taxon>
    </lineage>
</organism>
<dbReference type="EMBL" id="CP069370">
    <property type="protein sequence ID" value="QYZ69777.1"/>
    <property type="molecule type" value="Genomic_DNA"/>
</dbReference>
<dbReference type="RefSeq" id="WP_220661993.1">
    <property type="nucleotide sequence ID" value="NZ_CP069370.1"/>
</dbReference>
<gene>
    <name evidence="6" type="ORF">JO391_19105</name>
</gene>
<sequence length="209" mass="22615">MTVKSPGRPKDLEKREAILDAAVHLFAEKGIQGAPIEAIAAASGVSKVTVYAHFGDKAAILEAIVKRETDRLSHELTAEIGGEGNLEDRLVRFGMALVNMLGEPCHQALDRALSLEAHRNSDVARRFFDAGPGRVRQLLASLLTEAMARGEIAEGDAVQSAEDLMSLWLGFGAMQRRFIDCGKSTAMETESTVRRAVRLYLRGSLPATA</sequence>
<evidence type="ECO:0000256" key="1">
    <source>
        <dbReference type="ARBA" id="ARBA00023015"/>
    </source>
</evidence>
<dbReference type="SUPFAM" id="SSF46689">
    <property type="entry name" value="Homeodomain-like"/>
    <property type="match status" value="1"/>
</dbReference>
<dbReference type="Gene3D" id="1.10.357.10">
    <property type="entry name" value="Tetracycline Repressor, domain 2"/>
    <property type="match status" value="1"/>
</dbReference>
<proteinExistence type="predicted"/>
<keyword evidence="1" id="KW-0805">Transcription regulation</keyword>
<keyword evidence="2 4" id="KW-0238">DNA-binding</keyword>
<reference evidence="6" key="1">
    <citation type="submission" date="2021-02" db="EMBL/GenBank/DDBJ databases">
        <title>Rhodobacter shimadae sp. nov., an aerobic anoxygenic phototrophic bacterium isolated from a hot spring.</title>
        <authorList>
            <person name="Muramatsu S."/>
            <person name="Haruta S."/>
            <person name="Hirose S."/>
            <person name="Hanada S."/>
        </authorList>
    </citation>
    <scope>NUCLEOTIDE SEQUENCE</scope>
    <source>
        <strain evidence="6">N10</strain>
    </source>
</reference>
<dbReference type="InterPro" id="IPR009057">
    <property type="entry name" value="Homeodomain-like_sf"/>
</dbReference>
<dbReference type="PRINTS" id="PR00455">
    <property type="entry name" value="HTHTETR"/>
</dbReference>
<dbReference type="InterPro" id="IPR039536">
    <property type="entry name" value="TetR_C_Proteobacteria"/>
</dbReference>
<dbReference type="PANTHER" id="PTHR30055">
    <property type="entry name" value="HTH-TYPE TRANSCRIPTIONAL REGULATOR RUTR"/>
    <property type="match status" value="1"/>
</dbReference>
<dbReference type="PANTHER" id="PTHR30055:SF146">
    <property type="entry name" value="HTH-TYPE TRANSCRIPTIONAL DUAL REGULATOR CECR"/>
    <property type="match status" value="1"/>
</dbReference>
<dbReference type="InterPro" id="IPR050109">
    <property type="entry name" value="HTH-type_TetR-like_transc_reg"/>
</dbReference>
<dbReference type="SUPFAM" id="SSF48498">
    <property type="entry name" value="Tetracyclin repressor-like, C-terminal domain"/>
    <property type="match status" value="1"/>
</dbReference>
<evidence type="ECO:0000313" key="7">
    <source>
        <dbReference type="Proteomes" id="UP000826300"/>
    </source>
</evidence>
<dbReference type="FunFam" id="1.10.10.60:FF:000141">
    <property type="entry name" value="TetR family transcriptional regulator"/>
    <property type="match status" value="1"/>
</dbReference>
<dbReference type="Pfam" id="PF14246">
    <property type="entry name" value="TetR_C_7"/>
    <property type="match status" value="1"/>
</dbReference>
<feature type="domain" description="HTH tetR-type" evidence="5">
    <location>
        <begin position="12"/>
        <end position="72"/>
    </location>
</feature>
<dbReference type="InterPro" id="IPR001647">
    <property type="entry name" value="HTH_TetR"/>
</dbReference>